<reference evidence="2" key="1">
    <citation type="journal article" date="2023" name="Mol. Phylogenet. Evol.">
        <title>Genome-scale phylogeny and comparative genomics of the fungal order Sordariales.</title>
        <authorList>
            <person name="Hensen N."/>
            <person name="Bonometti L."/>
            <person name="Westerberg I."/>
            <person name="Brannstrom I.O."/>
            <person name="Guillou S."/>
            <person name="Cros-Aarteil S."/>
            <person name="Calhoun S."/>
            <person name="Haridas S."/>
            <person name="Kuo A."/>
            <person name="Mondo S."/>
            <person name="Pangilinan J."/>
            <person name="Riley R."/>
            <person name="LaButti K."/>
            <person name="Andreopoulos B."/>
            <person name="Lipzen A."/>
            <person name="Chen C."/>
            <person name="Yan M."/>
            <person name="Daum C."/>
            <person name="Ng V."/>
            <person name="Clum A."/>
            <person name="Steindorff A."/>
            <person name="Ohm R.A."/>
            <person name="Martin F."/>
            <person name="Silar P."/>
            <person name="Natvig D.O."/>
            <person name="Lalanne C."/>
            <person name="Gautier V."/>
            <person name="Ament-Velasquez S.L."/>
            <person name="Kruys A."/>
            <person name="Hutchinson M.I."/>
            <person name="Powell A.J."/>
            <person name="Barry K."/>
            <person name="Miller A.N."/>
            <person name="Grigoriev I.V."/>
            <person name="Debuchy R."/>
            <person name="Gladieux P."/>
            <person name="Hiltunen Thoren M."/>
            <person name="Johannesson H."/>
        </authorList>
    </citation>
    <scope>NUCLEOTIDE SEQUENCE</scope>
    <source>
        <strain evidence="2">CBS 757.83</strain>
    </source>
</reference>
<feature type="region of interest" description="Disordered" evidence="1">
    <location>
        <begin position="50"/>
        <end position="74"/>
    </location>
</feature>
<evidence type="ECO:0000256" key="1">
    <source>
        <dbReference type="SAM" id="MobiDB-lite"/>
    </source>
</evidence>
<evidence type="ECO:0000313" key="3">
    <source>
        <dbReference type="Proteomes" id="UP001305647"/>
    </source>
</evidence>
<evidence type="ECO:0000313" key="2">
    <source>
        <dbReference type="EMBL" id="KAK4105698.1"/>
    </source>
</evidence>
<dbReference type="Proteomes" id="UP001305647">
    <property type="component" value="Unassembled WGS sequence"/>
</dbReference>
<proteinExistence type="predicted"/>
<dbReference type="AlphaFoldDB" id="A0AAN6Q8P0"/>
<keyword evidence="3" id="KW-1185">Reference proteome</keyword>
<feature type="compositionally biased region" description="Low complexity" evidence="1">
    <location>
        <begin position="60"/>
        <end position="74"/>
    </location>
</feature>
<organism evidence="2 3">
    <name type="scientific">Parathielavia hyrcaniae</name>
    <dbReference type="NCBI Taxonomy" id="113614"/>
    <lineage>
        <taxon>Eukaryota</taxon>
        <taxon>Fungi</taxon>
        <taxon>Dikarya</taxon>
        <taxon>Ascomycota</taxon>
        <taxon>Pezizomycotina</taxon>
        <taxon>Sordariomycetes</taxon>
        <taxon>Sordariomycetidae</taxon>
        <taxon>Sordariales</taxon>
        <taxon>Chaetomiaceae</taxon>
        <taxon>Parathielavia</taxon>
    </lineage>
</organism>
<gene>
    <name evidence="2" type="ORF">N658DRAFT_492184</name>
</gene>
<feature type="compositionally biased region" description="Polar residues" evidence="1">
    <location>
        <begin position="50"/>
        <end position="59"/>
    </location>
</feature>
<accession>A0AAN6Q8P0</accession>
<comment type="caution">
    <text evidence="2">The sequence shown here is derived from an EMBL/GenBank/DDBJ whole genome shotgun (WGS) entry which is preliminary data.</text>
</comment>
<sequence>MTAQRFEYFFDLPPELREQILSHLCLFPTGINVGGGVDGKVVPMPAAPASNASISTAGAHQSTHHTSTSSQSYSLLQVDEDKDENEDDENCAEPPINLFLASPVLYREAGDLYYGRNVFHLNCVLSLSLRRRVPPRQSSALSKLLNDRDTSGARWRIRSAVVYVKRLGGLVQLWLGPVLGKMVLNGALRRVRVDVLAGRSRADPSPVMADFASNPALRALLKLLTDPDMEKAELRVPRRDHARFWCRFHPGGVSEYDDGDVACQMVSGRHLSGHGDEFVPVDIHRLVDVCAGDAAEFKIKRVGVRGS</sequence>
<name>A0AAN6Q8P0_9PEZI</name>
<reference evidence="2" key="2">
    <citation type="submission" date="2023-05" db="EMBL/GenBank/DDBJ databases">
        <authorList>
            <consortium name="Lawrence Berkeley National Laboratory"/>
            <person name="Steindorff A."/>
            <person name="Hensen N."/>
            <person name="Bonometti L."/>
            <person name="Westerberg I."/>
            <person name="Brannstrom I.O."/>
            <person name="Guillou S."/>
            <person name="Cros-Aarteil S."/>
            <person name="Calhoun S."/>
            <person name="Haridas S."/>
            <person name="Kuo A."/>
            <person name="Mondo S."/>
            <person name="Pangilinan J."/>
            <person name="Riley R."/>
            <person name="Labutti K."/>
            <person name="Andreopoulos B."/>
            <person name="Lipzen A."/>
            <person name="Chen C."/>
            <person name="Yanf M."/>
            <person name="Daum C."/>
            <person name="Ng V."/>
            <person name="Clum A."/>
            <person name="Ohm R."/>
            <person name="Martin F."/>
            <person name="Silar P."/>
            <person name="Natvig D."/>
            <person name="Lalanne C."/>
            <person name="Gautier V."/>
            <person name="Ament-Velasquez S.L."/>
            <person name="Kruys A."/>
            <person name="Hutchinson M.I."/>
            <person name="Powell A.J."/>
            <person name="Barry K."/>
            <person name="Miller A.N."/>
            <person name="Grigoriev I.V."/>
            <person name="Debuchy R."/>
            <person name="Gladieux P."/>
            <person name="Thoren M.H."/>
            <person name="Johannesson H."/>
        </authorList>
    </citation>
    <scope>NUCLEOTIDE SEQUENCE</scope>
    <source>
        <strain evidence="2">CBS 757.83</strain>
    </source>
</reference>
<dbReference type="EMBL" id="MU863625">
    <property type="protein sequence ID" value="KAK4105698.1"/>
    <property type="molecule type" value="Genomic_DNA"/>
</dbReference>
<protein>
    <submittedName>
        <fullName evidence="2">Uncharacterized protein</fullName>
    </submittedName>
</protein>